<name>A0ABU0XE96_9MICO</name>
<accession>A0ABU0XE96</accession>
<evidence type="ECO:0000313" key="3">
    <source>
        <dbReference type="EMBL" id="MDQ4213403.1"/>
    </source>
</evidence>
<evidence type="ECO:0000259" key="2">
    <source>
        <dbReference type="Pfam" id="PF07811"/>
    </source>
</evidence>
<proteinExistence type="predicted"/>
<keyword evidence="4" id="KW-1185">Reference proteome</keyword>
<feature type="transmembrane region" description="Helical" evidence="1">
    <location>
        <begin position="12"/>
        <end position="30"/>
    </location>
</feature>
<keyword evidence="1" id="KW-0812">Transmembrane</keyword>
<dbReference type="Pfam" id="PF07811">
    <property type="entry name" value="TadE"/>
    <property type="match status" value="1"/>
</dbReference>
<dbReference type="RefSeq" id="WP_308488350.1">
    <property type="nucleotide sequence ID" value="NZ_JAVFCB010000003.1"/>
</dbReference>
<evidence type="ECO:0000313" key="4">
    <source>
        <dbReference type="Proteomes" id="UP001230289"/>
    </source>
</evidence>
<protein>
    <submittedName>
        <fullName evidence="3">Pilus assembly protein</fullName>
    </submittedName>
</protein>
<evidence type="ECO:0000256" key="1">
    <source>
        <dbReference type="SAM" id="Phobius"/>
    </source>
</evidence>
<gene>
    <name evidence="3" type="ORF">RBR11_05700</name>
</gene>
<reference evidence="3 4" key="1">
    <citation type="submission" date="2023-08" db="EMBL/GenBank/DDBJ databases">
        <title>Microbacterium sp. nov., isolated from a waste landfill.</title>
        <authorList>
            <person name="Wen W."/>
        </authorList>
    </citation>
    <scope>NUCLEOTIDE SEQUENCE [LARGE SCALE GENOMIC DNA]</scope>
    <source>
        <strain evidence="3 4">ASV81</strain>
    </source>
</reference>
<dbReference type="InterPro" id="IPR012495">
    <property type="entry name" value="TadE-like_dom"/>
</dbReference>
<organism evidence="3 4">
    <name type="scientific">Microbacterium capsulatum</name>
    <dbReference type="NCBI Taxonomy" id="3041921"/>
    <lineage>
        <taxon>Bacteria</taxon>
        <taxon>Bacillati</taxon>
        <taxon>Actinomycetota</taxon>
        <taxon>Actinomycetes</taxon>
        <taxon>Micrococcales</taxon>
        <taxon>Microbacteriaceae</taxon>
        <taxon>Microbacterium</taxon>
    </lineage>
</organism>
<keyword evidence="1" id="KW-1133">Transmembrane helix</keyword>
<comment type="caution">
    <text evidence="3">The sequence shown here is derived from an EMBL/GenBank/DDBJ whole genome shotgun (WGS) entry which is preliminary data.</text>
</comment>
<sequence length="134" mass="13966">MKRMREDRGVAAVEFAILLPVLILLMLGIFEFGRLFNEQVTVTNAAREAARVMAIADDPSAAAAAAVHAAAPSLNPGLTSGEVSLNITSCKSNPGKSVVATVTYPAQLLFPGFWKWATGSTLTLTGSGQMICGG</sequence>
<feature type="domain" description="TadE-like" evidence="2">
    <location>
        <begin position="9"/>
        <end position="51"/>
    </location>
</feature>
<dbReference type="EMBL" id="JAVFCB010000003">
    <property type="protein sequence ID" value="MDQ4213403.1"/>
    <property type="molecule type" value="Genomic_DNA"/>
</dbReference>
<dbReference type="Proteomes" id="UP001230289">
    <property type="component" value="Unassembled WGS sequence"/>
</dbReference>
<keyword evidence="1" id="KW-0472">Membrane</keyword>